<reference evidence="2" key="2">
    <citation type="submission" date="2022-01" db="EMBL/GenBank/DDBJ databases">
        <authorList>
            <person name="Yamashiro T."/>
            <person name="Shiraishi A."/>
            <person name="Satake H."/>
            <person name="Nakayama K."/>
        </authorList>
    </citation>
    <scope>NUCLEOTIDE SEQUENCE</scope>
</reference>
<organism evidence="2 3">
    <name type="scientific">Tanacetum coccineum</name>
    <dbReference type="NCBI Taxonomy" id="301880"/>
    <lineage>
        <taxon>Eukaryota</taxon>
        <taxon>Viridiplantae</taxon>
        <taxon>Streptophyta</taxon>
        <taxon>Embryophyta</taxon>
        <taxon>Tracheophyta</taxon>
        <taxon>Spermatophyta</taxon>
        <taxon>Magnoliopsida</taxon>
        <taxon>eudicotyledons</taxon>
        <taxon>Gunneridae</taxon>
        <taxon>Pentapetalae</taxon>
        <taxon>asterids</taxon>
        <taxon>campanulids</taxon>
        <taxon>Asterales</taxon>
        <taxon>Asteraceae</taxon>
        <taxon>Asteroideae</taxon>
        <taxon>Anthemideae</taxon>
        <taxon>Anthemidinae</taxon>
        <taxon>Tanacetum</taxon>
    </lineage>
</organism>
<sequence length="38" mass="3821">LPNWVLKYSITDGGTGSPGAGREKYCPSAAAVDGPPTS</sequence>
<proteinExistence type="predicted"/>
<reference evidence="2" key="1">
    <citation type="journal article" date="2022" name="Int. J. Mol. Sci.">
        <title>Draft Genome of Tanacetum Coccineum: Genomic Comparison of Closely Related Tanacetum-Family Plants.</title>
        <authorList>
            <person name="Yamashiro T."/>
            <person name="Shiraishi A."/>
            <person name="Nakayama K."/>
            <person name="Satake H."/>
        </authorList>
    </citation>
    <scope>NUCLEOTIDE SEQUENCE</scope>
</reference>
<evidence type="ECO:0000313" key="2">
    <source>
        <dbReference type="EMBL" id="GJT26604.1"/>
    </source>
</evidence>
<evidence type="ECO:0000313" key="3">
    <source>
        <dbReference type="Proteomes" id="UP001151760"/>
    </source>
</evidence>
<gene>
    <name evidence="2" type="ORF">Tco_0906879</name>
</gene>
<accession>A0ABQ5CNW2</accession>
<feature type="region of interest" description="Disordered" evidence="1">
    <location>
        <begin position="13"/>
        <end position="38"/>
    </location>
</feature>
<feature type="non-terminal residue" evidence="2">
    <location>
        <position position="1"/>
    </location>
</feature>
<protein>
    <submittedName>
        <fullName evidence="2">Uncharacterized protein</fullName>
    </submittedName>
</protein>
<dbReference type="EMBL" id="BQNB010014306">
    <property type="protein sequence ID" value="GJT26604.1"/>
    <property type="molecule type" value="Genomic_DNA"/>
</dbReference>
<dbReference type="Proteomes" id="UP001151760">
    <property type="component" value="Unassembled WGS sequence"/>
</dbReference>
<name>A0ABQ5CNW2_9ASTR</name>
<comment type="caution">
    <text evidence="2">The sequence shown here is derived from an EMBL/GenBank/DDBJ whole genome shotgun (WGS) entry which is preliminary data.</text>
</comment>
<keyword evidence="3" id="KW-1185">Reference proteome</keyword>
<evidence type="ECO:0000256" key="1">
    <source>
        <dbReference type="SAM" id="MobiDB-lite"/>
    </source>
</evidence>